<name>Q3AU64_CHLCH</name>
<dbReference type="PANTHER" id="PTHR48102:SF7">
    <property type="entry name" value="ATP-DEPENDENT CLP PROTEASE ATP-BINDING SUBUNIT CLPX-LIKE, MITOCHONDRIAL"/>
    <property type="match status" value="1"/>
</dbReference>
<dbReference type="EMBL" id="CP000108">
    <property type="protein sequence ID" value="ABB27461.1"/>
    <property type="molecule type" value="Genomic_DNA"/>
</dbReference>
<protein>
    <recommendedName>
        <fullName evidence="6">ATP-dependent Clp protease ATP-binding subunit ClpX</fullName>
    </recommendedName>
</protein>
<dbReference type="STRING" id="340177.Cag_0183"/>
<dbReference type="InterPro" id="IPR003959">
    <property type="entry name" value="ATPase_AAA_core"/>
</dbReference>
<sequence length="443" mass="48521">MKTQEPGKGRTRTNKNDTANVFCSFCGRPAYEVGSMVAGPNVFICDRCIAAANDVLLHQTGNAPQPQQPEPSAPISNQPFFPRLVSPKAIVDVLDQYVVGQERAKKSLAVAVYNHYKRIESHNTSAALDEVVIEKSNILLLGPTGTGKTLLAQTLANLLDVPFSIVDATSLTEAGYVGDDVETILARLLHASDFDLERTERGIIYVDEIDKIARKSANVSITRDVSGEGVQQGLLKILEGAVVGVPPKGGRKHPEQPLINVNTKNILFICGGAFEGIDKIIARRVSKSSMGFGAKVKSSSMDYDPDILRQVMQDDLHEYGLIPEFIGRLPVISTLDMLDEKALHNILVEPKNAITKQYKKLFDMDGVELEFTDEALEKVVNIAKERGTGARALRSVLESVMIDIMYEIPSMKETHKCIVTAETIEQKTPPEYISEANTTKKSA</sequence>
<dbReference type="SUPFAM" id="SSF52540">
    <property type="entry name" value="P-loop containing nucleoside triphosphate hydrolases"/>
    <property type="match status" value="1"/>
</dbReference>
<keyword evidence="1 6" id="KW-0479">Metal-binding</keyword>
<dbReference type="Pfam" id="PF10431">
    <property type="entry name" value="ClpB_D2-small"/>
    <property type="match status" value="1"/>
</dbReference>
<dbReference type="OrthoDB" id="9804062at2"/>
<dbReference type="InterPro" id="IPR050052">
    <property type="entry name" value="ATP-dep_Clp_protease_ClpX"/>
</dbReference>
<evidence type="ECO:0000256" key="5">
    <source>
        <dbReference type="ARBA" id="ARBA00023186"/>
    </source>
</evidence>
<gene>
    <name evidence="6" type="primary">clpX</name>
    <name evidence="9" type="ordered locus">Cag_0183</name>
</gene>
<evidence type="ECO:0000259" key="8">
    <source>
        <dbReference type="PROSITE" id="PS51902"/>
    </source>
</evidence>
<dbReference type="InterPro" id="IPR027417">
    <property type="entry name" value="P-loop_NTPase"/>
</dbReference>
<dbReference type="Pfam" id="PF06689">
    <property type="entry name" value="zf-C4_ClpX"/>
    <property type="match status" value="1"/>
</dbReference>
<dbReference type="AlphaFoldDB" id="Q3AU64"/>
<dbReference type="InterPro" id="IPR010603">
    <property type="entry name" value="Znf_CppX_C4"/>
</dbReference>
<dbReference type="GO" id="GO:0051603">
    <property type="term" value="P:proteolysis involved in protein catabolic process"/>
    <property type="evidence" value="ECO:0007669"/>
    <property type="project" value="TreeGrafter"/>
</dbReference>
<dbReference type="SMART" id="SM01086">
    <property type="entry name" value="ClpB_D2-small"/>
    <property type="match status" value="1"/>
</dbReference>
<dbReference type="GO" id="GO:0140662">
    <property type="term" value="F:ATP-dependent protein folding chaperone"/>
    <property type="evidence" value="ECO:0007669"/>
    <property type="project" value="InterPro"/>
</dbReference>
<dbReference type="NCBIfam" id="TIGR00382">
    <property type="entry name" value="clpX"/>
    <property type="match status" value="1"/>
</dbReference>
<evidence type="ECO:0000256" key="1">
    <source>
        <dbReference type="ARBA" id="ARBA00022723"/>
    </source>
</evidence>
<dbReference type="InterPro" id="IPR003593">
    <property type="entry name" value="AAA+_ATPase"/>
</dbReference>
<comment type="subunit">
    <text evidence="6">Component of the ClpX-ClpP complex. Forms a hexameric ring that, in the presence of ATP, binds to fourteen ClpP subunits assembled into a disk-like structure with a central cavity, resembling the structure of eukaryotic proteasomes.</text>
</comment>
<dbReference type="GO" id="GO:0009376">
    <property type="term" value="C:HslUV protease complex"/>
    <property type="evidence" value="ECO:0007669"/>
    <property type="project" value="TreeGrafter"/>
</dbReference>
<evidence type="ECO:0000313" key="9">
    <source>
        <dbReference type="EMBL" id="ABB27461.1"/>
    </source>
</evidence>
<dbReference type="KEGG" id="cch:Cag_0183"/>
<dbReference type="HAMAP" id="MF_00175">
    <property type="entry name" value="ClpX"/>
    <property type="match status" value="1"/>
</dbReference>
<dbReference type="GO" id="GO:0016887">
    <property type="term" value="F:ATP hydrolysis activity"/>
    <property type="evidence" value="ECO:0007669"/>
    <property type="project" value="InterPro"/>
</dbReference>
<dbReference type="GO" id="GO:0005524">
    <property type="term" value="F:ATP binding"/>
    <property type="evidence" value="ECO:0007669"/>
    <property type="project" value="UniProtKB-UniRule"/>
</dbReference>
<keyword evidence="3 6" id="KW-0862">Zinc</keyword>
<dbReference type="Pfam" id="PF07724">
    <property type="entry name" value="AAA_2"/>
    <property type="match status" value="1"/>
</dbReference>
<dbReference type="Gene3D" id="1.10.8.60">
    <property type="match status" value="1"/>
</dbReference>
<dbReference type="GO" id="GO:0051301">
    <property type="term" value="P:cell division"/>
    <property type="evidence" value="ECO:0007669"/>
    <property type="project" value="TreeGrafter"/>
</dbReference>
<evidence type="ECO:0000256" key="4">
    <source>
        <dbReference type="ARBA" id="ARBA00022840"/>
    </source>
</evidence>
<dbReference type="SMART" id="SM00994">
    <property type="entry name" value="zf-C4_ClpX"/>
    <property type="match status" value="1"/>
</dbReference>
<feature type="binding site" evidence="6 7">
    <location>
        <position position="45"/>
    </location>
    <ligand>
        <name>Zn(2+)</name>
        <dbReference type="ChEBI" id="CHEBI:29105"/>
    </ligand>
</feature>
<dbReference type="SMART" id="SM00382">
    <property type="entry name" value="AAA"/>
    <property type="match status" value="1"/>
</dbReference>
<dbReference type="GO" id="GO:0051082">
    <property type="term" value="F:unfolded protein binding"/>
    <property type="evidence" value="ECO:0007669"/>
    <property type="project" value="UniProtKB-UniRule"/>
</dbReference>
<evidence type="ECO:0000256" key="7">
    <source>
        <dbReference type="PROSITE-ProRule" id="PRU01250"/>
    </source>
</evidence>
<feature type="domain" description="ClpX-type ZB" evidence="8">
    <location>
        <begin position="8"/>
        <end position="64"/>
    </location>
</feature>
<evidence type="ECO:0000256" key="2">
    <source>
        <dbReference type="ARBA" id="ARBA00022741"/>
    </source>
</evidence>
<dbReference type="FunFam" id="3.40.50.300:FF:000005">
    <property type="entry name" value="ATP-dependent Clp protease ATP-binding subunit ClpX"/>
    <property type="match status" value="1"/>
</dbReference>
<dbReference type="CDD" id="cd19497">
    <property type="entry name" value="RecA-like_ClpX"/>
    <property type="match status" value="1"/>
</dbReference>
<dbReference type="Gene3D" id="6.20.220.10">
    <property type="entry name" value="ClpX chaperone, C4-type zinc finger domain"/>
    <property type="match status" value="1"/>
</dbReference>
<dbReference type="SUPFAM" id="SSF57716">
    <property type="entry name" value="Glucocorticoid receptor-like (DNA-binding domain)"/>
    <property type="match status" value="1"/>
</dbReference>
<dbReference type="HOGENOM" id="CLU_014218_8_2_10"/>
<comment type="similarity">
    <text evidence="6 7">Belongs to the ClpX chaperone family.</text>
</comment>
<dbReference type="InterPro" id="IPR004487">
    <property type="entry name" value="Clp_protease_ATP-bd_su_ClpX"/>
</dbReference>
<proteinExistence type="inferred from homology"/>
<dbReference type="NCBIfam" id="NF003745">
    <property type="entry name" value="PRK05342.1"/>
    <property type="match status" value="1"/>
</dbReference>
<feature type="binding site" evidence="6 7">
    <location>
        <position position="48"/>
    </location>
    <ligand>
        <name>Zn(2+)</name>
        <dbReference type="ChEBI" id="CHEBI:29105"/>
    </ligand>
</feature>
<evidence type="ECO:0000256" key="3">
    <source>
        <dbReference type="ARBA" id="ARBA00022833"/>
    </source>
</evidence>
<reference evidence="9" key="1">
    <citation type="submission" date="2005-08" db="EMBL/GenBank/DDBJ databases">
        <title>Complete sequence of Chlorobium chlorochromatii CaD3.</title>
        <authorList>
            <person name="Copeland A."/>
            <person name="Lucas S."/>
            <person name="Lapidus A."/>
            <person name="Barry K."/>
            <person name="Detter J.C."/>
            <person name="Glavina T."/>
            <person name="Hammon N."/>
            <person name="Israni S."/>
            <person name="Pitluck S."/>
            <person name="Bryant D."/>
            <person name="Schmutz J."/>
            <person name="Larimer F."/>
            <person name="Land M."/>
            <person name="Kyrpides N."/>
            <person name="Ivanova N."/>
            <person name="Richardson P."/>
        </authorList>
    </citation>
    <scope>NUCLEOTIDE SEQUENCE [LARGE SCALE GENOMIC DNA]</scope>
    <source>
        <strain evidence="9">CaD3</strain>
    </source>
</reference>
<feature type="binding site" evidence="6">
    <location>
        <begin position="143"/>
        <end position="150"/>
    </location>
    <ligand>
        <name>ATP</name>
        <dbReference type="ChEBI" id="CHEBI:30616"/>
    </ligand>
</feature>
<keyword evidence="2 6" id="KW-0547">Nucleotide-binding</keyword>
<dbReference type="InterPro" id="IPR046425">
    <property type="entry name" value="ClpX_bact"/>
</dbReference>
<feature type="binding site" evidence="6 7">
    <location>
        <position position="26"/>
    </location>
    <ligand>
        <name>Zn(2+)</name>
        <dbReference type="ChEBI" id="CHEBI:29105"/>
    </ligand>
</feature>
<dbReference type="PROSITE" id="PS51902">
    <property type="entry name" value="CLPX_ZB"/>
    <property type="match status" value="1"/>
</dbReference>
<dbReference type="GO" id="GO:0008270">
    <property type="term" value="F:zinc ion binding"/>
    <property type="evidence" value="ECO:0007669"/>
    <property type="project" value="UniProtKB-UniRule"/>
</dbReference>
<dbReference type="InterPro" id="IPR038366">
    <property type="entry name" value="Znf_CppX_C4_sf"/>
</dbReference>
<keyword evidence="5 6" id="KW-0143">Chaperone</keyword>
<dbReference type="FunFam" id="1.10.8.60:FF:000002">
    <property type="entry name" value="ATP-dependent Clp protease ATP-binding subunit ClpX"/>
    <property type="match status" value="1"/>
</dbReference>
<dbReference type="eggNOG" id="COG1219">
    <property type="taxonomic scope" value="Bacteria"/>
</dbReference>
<evidence type="ECO:0000256" key="6">
    <source>
        <dbReference type="HAMAP-Rule" id="MF_00175"/>
    </source>
</evidence>
<keyword evidence="4 6" id="KW-0067">ATP-binding</keyword>
<dbReference type="InterPro" id="IPR019489">
    <property type="entry name" value="Clp_ATPase_C"/>
</dbReference>
<accession>Q3AU64</accession>
<organism evidence="9">
    <name type="scientific">Chlorobium chlorochromatii (strain CaD3)</name>
    <dbReference type="NCBI Taxonomy" id="340177"/>
    <lineage>
        <taxon>Bacteria</taxon>
        <taxon>Pseudomonadati</taxon>
        <taxon>Chlorobiota</taxon>
        <taxon>Chlorobiia</taxon>
        <taxon>Chlorobiales</taxon>
        <taxon>Chlorobiaceae</taxon>
        <taxon>Chlorobium/Pelodictyon group</taxon>
        <taxon>Chlorobium</taxon>
    </lineage>
</organism>
<dbReference type="GO" id="GO:0046983">
    <property type="term" value="F:protein dimerization activity"/>
    <property type="evidence" value="ECO:0007669"/>
    <property type="project" value="UniProtKB-UniRule"/>
</dbReference>
<feature type="binding site" evidence="6 7">
    <location>
        <position position="23"/>
    </location>
    <ligand>
        <name>Zn(2+)</name>
        <dbReference type="ChEBI" id="CHEBI:29105"/>
    </ligand>
</feature>
<dbReference type="PANTHER" id="PTHR48102">
    <property type="entry name" value="ATP-DEPENDENT CLP PROTEASE ATP-BINDING SUBUNIT CLPX-LIKE, MITOCHONDRIAL-RELATED"/>
    <property type="match status" value="1"/>
</dbReference>
<comment type="function">
    <text evidence="6">ATP-dependent specificity component of the Clp protease. It directs the protease to specific substrates. Can perform chaperone functions in the absence of ClpP.</text>
</comment>
<dbReference type="InterPro" id="IPR059188">
    <property type="entry name" value="Znf_CLPX-like"/>
</dbReference>
<dbReference type="Gene3D" id="3.40.50.300">
    <property type="entry name" value="P-loop containing nucleotide triphosphate hydrolases"/>
    <property type="match status" value="1"/>
</dbReference>